<dbReference type="GO" id="GO:0005634">
    <property type="term" value="C:nucleus"/>
    <property type="evidence" value="ECO:0007669"/>
    <property type="project" value="TreeGrafter"/>
</dbReference>
<dbReference type="SUPFAM" id="SSF48403">
    <property type="entry name" value="Ankyrin repeat"/>
    <property type="match status" value="1"/>
</dbReference>
<evidence type="ECO:0000313" key="3">
    <source>
        <dbReference type="EMBL" id="SVC70984.1"/>
    </source>
</evidence>
<dbReference type="PROSITE" id="PS50088">
    <property type="entry name" value="ANK_REPEAT"/>
    <property type="match status" value="1"/>
</dbReference>
<evidence type="ECO:0000256" key="1">
    <source>
        <dbReference type="ARBA" id="ARBA00022737"/>
    </source>
</evidence>
<accession>A0A382PC53</accession>
<dbReference type="PROSITE" id="PS50297">
    <property type="entry name" value="ANK_REP_REGION"/>
    <property type="match status" value="1"/>
</dbReference>
<proteinExistence type="predicted"/>
<dbReference type="InterPro" id="IPR050776">
    <property type="entry name" value="Ank_Repeat/CDKN_Inhibitor"/>
</dbReference>
<dbReference type="AlphaFoldDB" id="A0A382PC53"/>
<keyword evidence="1" id="KW-0677">Repeat</keyword>
<sequence length="129" mass="12943">MALGLALAGCGGGAGGDIHAASFAGDLARVKQLVAGGVDINKRGKGEATPLHLAASQGNKRHIALAKWLLANGADTSARDYKGKTPLEVANARGNTEIADVIRGRRTGTGGGGRQLIDGGVGVSEVLDF</sequence>
<dbReference type="Pfam" id="PF12796">
    <property type="entry name" value="Ank_2"/>
    <property type="match status" value="1"/>
</dbReference>
<dbReference type="InterPro" id="IPR002110">
    <property type="entry name" value="Ankyrin_rpt"/>
</dbReference>
<protein>
    <submittedName>
        <fullName evidence="3">Uncharacterized protein</fullName>
    </submittedName>
</protein>
<name>A0A382PC53_9ZZZZ</name>
<evidence type="ECO:0000256" key="2">
    <source>
        <dbReference type="ARBA" id="ARBA00023043"/>
    </source>
</evidence>
<dbReference type="InterPro" id="IPR036770">
    <property type="entry name" value="Ankyrin_rpt-contain_sf"/>
</dbReference>
<organism evidence="3">
    <name type="scientific">marine metagenome</name>
    <dbReference type="NCBI Taxonomy" id="408172"/>
    <lineage>
        <taxon>unclassified sequences</taxon>
        <taxon>metagenomes</taxon>
        <taxon>ecological metagenomes</taxon>
    </lineage>
</organism>
<dbReference type="Gene3D" id="1.25.40.20">
    <property type="entry name" value="Ankyrin repeat-containing domain"/>
    <property type="match status" value="1"/>
</dbReference>
<keyword evidence="2" id="KW-0040">ANK repeat</keyword>
<gene>
    <name evidence="3" type="ORF">METZ01_LOCUS323838</name>
</gene>
<dbReference type="PANTHER" id="PTHR24201:SF16">
    <property type="entry name" value="ANKYRIN-1-LIKE-RELATED"/>
    <property type="match status" value="1"/>
</dbReference>
<reference evidence="3" key="1">
    <citation type="submission" date="2018-05" db="EMBL/GenBank/DDBJ databases">
        <authorList>
            <person name="Lanie J.A."/>
            <person name="Ng W.-L."/>
            <person name="Kazmierczak K.M."/>
            <person name="Andrzejewski T.M."/>
            <person name="Davidsen T.M."/>
            <person name="Wayne K.J."/>
            <person name="Tettelin H."/>
            <person name="Glass J.I."/>
            <person name="Rusch D."/>
            <person name="Podicherti R."/>
            <person name="Tsui H.-C.T."/>
            <person name="Winkler M.E."/>
        </authorList>
    </citation>
    <scope>NUCLEOTIDE SEQUENCE</scope>
</reference>
<dbReference type="PANTHER" id="PTHR24201">
    <property type="entry name" value="ANK_REP_REGION DOMAIN-CONTAINING PROTEIN"/>
    <property type="match status" value="1"/>
</dbReference>
<dbReference type="EMBL" id="UINC01106369">
    <property type="protein sequence ID" value="SVC70984.1"/>
    <property type="molecule type" value="Genomic_DNA"/>
</dbReference>